<dbReference type="Gene3D" id="3.30.870.10">
    <property type="entry name" value="Endonuclease Chain A"/>
    <property type="match status" value="1"/>
</dbReference>
<proteinExistence type="predicted"/>
<reference evidence="1 2" key="1">
    <citation type="submission" date="2018-06" db="EMBL/GenBank/DDBJ databases">
        <title>Genomic Encyclopedia of Archaeal and Bacterial Type Strains, Phase II (KMG-II): from individual species to whole genera.</title>
        <authorList>
            <person name="Goeker M."/>
        </authorList>
    </citation>
    <scope>NUCLEOTIDE SEQUENCE [LARGE SCALE GENOMIC DNA]</scope>
    <source>
        <strain evidence="1 2">DSM 13087</strain>
    </source>
</reference>
<evidence type="ECO:0000313" key="1">
    <source>
        <dbReference type="EMBL" id="PZX36743.1"/>
    </source>
</evidence>
<evidence type="ECO:0000313" key="2">
    <source>
        <dbReference type="Proteomes" id="UP000249364"/>
    </source>
</evidence>
<name>A0A2W7PN73_9RHOB</name>
<dbReference type="EMBL" id="QKZQ01000028">
    <property type="protein sequence ID" value="PZX36743.1"/>
    <property type="molecule type" value="Genomic_DNA"/>
</dbReference>
<gene>
    <name evidence="1" type="ORF">LY56_03392</name>
</gene>
<dbReference type="AlphaFoldDB" id="A0A2W7PN73"/>
<protein>
    <submittedName>
        <fullName evidence="1">Phospholipase D-like protein</fullName>
    </submittedName>
</protein>
<dbReference type="RefSeq" id="WP_245735498.1">
    <property type="nucleotide sequence ID" value="NZ_MEHT01000014.1"/>
</dbReference>
<dbReference type="SUPFAM" id="SSF56024">
    <property type="entry name" value="Phospholipase D/nuclease"/>
    <property type="match status" value="1"/>
</dbReference>
<dbReference type="Proteomes" id="UP000249364">
    <property type="component" value="Unassembled WGS sequence"/>
</dbReference>
<sequence>MSDPHPDCPICLFPGPLAALRHVAAWADLTAAEQFTLLAQLGAALADGAAGFTVVVDHGHFHLRPRGAQALRLTIGSADPLLPLIAQGIDAADSVDLAVAFAMDSGGQLIAPWFRDLLDRGGRLRVVLGDYMDVTEPAALYRLADLDGAQVRVFETGPGSFHPKAWLFRAAVRQGAAIIGSSNLSRTVLTTGVEWNCRRRCRCCDAGL</sequence>
<keyword evidence="2" id="KW-1185">Reference proteome</keyword>
<organism evidence="1 2">
    <name type="scientific">Roseinatronobacter thiooxidans</name>
    <dbReference type="NCBI Taxonomy" id="121821"/>
    <lineage>
        <taxon>Bacteria</taxon>
        <taxon>Pseudomonadati</taxon>
        <taxon>Pseudomonadota</taxon>
        <taxon>Alphaproteobacteria</taxon>
        <taxon>Rhodobacterales</taxon>
        <taxon>Paracoccaceae</taxon>
        <taxon>Roseinatronobacter</taxon>
    </lineage>
</organism>
<comment type="caution">
    <text evidence="1">The sequence shown here is derived from an EMBL/GenBank/DDBJ whole genome shotgun (WGS) entry which is preliminary data.</text>
</comment>
<accession>A0A2W7PN73</accession>
<dbReference type="STRING" id="121821.GCA_001870675_00605"/>